<dbReference type="PRINTS" id="PR00111">
    <property type="entry name" value="ABHYDROLASE"/>
</dbReference>
<dbReference type="InterPro" id="IPR000073">
    <property type="entry name" value="AB_hydrolase_1"/>
</dbReference>
<protein>
    <submittedName>
        <fullName evidence="2">Alpha/beta hydrolase</fullName>
    </submittedName>
</protein>
<dbReference type="GO" id="GO:0046464">
    <property type="term" value="P:acylglycerol catabolic process"/>
    <property type="evidence" value="ECO:0007669"/>
    <property type="project" value="TreeGrafter"/>
</dbReference>
<evidence type="ECO:0000313" key="3">
    <source>
        <dbReference type="Proteomes" id="UP001239397"/>
    </source>
</evidence>
<reference evidence="2 3" key="1">
    <citation type="submission" date="2023-06" db="EMBL/GenBank/DDBJ databases">
        <authorList>
            <person name="Oyuntsetseg B."/>
            <person name="Kim S.B."/>
        </authorList>
    </citation>
    <scope>NUCLEOTIDE SEQUENCE [LARGE SCALE GENOMIC DNA]</scope>
    <source>
        <strain evidence="2 3">4-36</strain>
    </source>
</reference>
<dbReference type="RefSeq" id="WP_285995294.1">
    <property type="nucleotide sequence ID" value="NZ_CP127295.1"/>
</dbReference>
<dbReference type="SUPFAM" id="SSF53474">
    <property type="entry name" value="alpha/beta-Hydrolases"/>
    <property type="match status" value="1"/>
</dbReference>
<dbReference type="Pfam" id="PF12697">
    <property type="entry name" value="Abhydrolase_6"/>
    <property type="match status" value="1"/>
</dbReference>
<sequence>MSEIKPRFRSIDGLSIRYAESEEPREADALLLSPWPESLFAFDASWARLAGHAHLVAVDLPGFGHSELREDLLSPRAMGEFVVRVADDLGLAKPHVVGPDIGTSAALFAAAAHPGRFSSVTVGSGGASVPLNLTGVLDEWVHAEDLAKYRAMGPKDIVTFALDTIEGYELPDVVRQDYLAAYQGQRFADQMPYVRAYPAELPVLGGLLPGIGTPVQIIAGRKDPVVPPANAEYLHERLPHSRLDVLDTGHFAWEEDADGYARVLTAWWQANAPVPSA</sequence>
<dbReference type="KEGG" id="amog:QRX60_32745"/>
<dbReference type="PANTHER" id="PTHR43798">
    <property type="entry name" value="MONOACYLGLYCEROL LIPASE"/>
    <property type="match status" value="1"/>
</dbReference>
<keyword evidence="2" id="KW-0378">Hydrolase</keyword>
<organism evidence="2 3">
    <name type="scientific">Amycolatopsis mongoliensis</name>
    <dbReference type="NCBI Taxonomy" id="715475"/>
    <lineage>
        <taxon>Bacteria</taxon>
        <taxon>Bacillati</taxon>
        <taxon>Actinomycetota</taxon>
        <taxon>Actinomycetes</taxon>
        <taxon>Pseudonocardiales</taxon>
        <taxon>Pseudonocardiaceae</taxon>
        <taxon>Amycolatopsis</taxon>
    </lineage>
</organism>
<dbReference type="GO" id="GO:0047372">
    <property type="term" value="F:monoacylglycerol lipase activity"/>
    <property type="evidence" value="ECO:0007669"/>
    <property type="project" value="TreeGrafter"/>
</dbReference>
<dbReference type="Proteomes" id="UP001239397">
    <property type="component" value="Chromosome"/>
</dbReference>
<dbReference type="PANTHER" id="PTHR43798:SF33">
    <property type="entry name" value="HYDROLASE, PUTATIVE (AFU_ORTHOLOGUE AFUA_2G14860)-RELATED"/>
    <property type="match status" value="1"/>
</dbReference>
<dbReference type="GO" id="GO:0016020">
    <property type="term" value="C:membrane"/>
    <property type="evidence" value="ECO:0007669"/>
    <property type="project" value="TreeGrafter"/>
</dbReference>
<dbReference type="AlphaFoldDB" id="A0A9Y2JK91"/>
<gene>
    <name evidence="2" type="ORF">QRX60_32745</name>
</gene>
<evidence type="ECO:0000313" key="2">
    <source>
        <dbReference type="EMBL" id="WIX98811.1"/>
    </source>
</evidence>
<proteinExistence type="predicted"/>
<dbReference type="Gene3D" id="3.40.50.1820">
    <property type="entry name" value="alpha/beta hydrolase"/>
    <property type="match status" value="1"/>
</dbReference>
<accession>A0A9Y2JK91</accession>
<evidence type="ECO:0000259" key="1">
    <source>
        <dbReference type="Pfam" id="PF12697"/>
    </source>
</evidence>
<keyword evidence="3" id="KW-1185">Reference proteome</keyword>
<name>A0A9Y2JK91_9PSEU</name>
<dbReference type="InterPro" id="IPR050266">
    <property type="entry name" value="AB_hydrolase_sf"/>
</dbReference>
<dbReference type="EMBL" id="CP127295">
    <property type="protein sequence ID" value="WIX98811.1"/>
    <property type="molecule type" value="Genomic_DNA"/>
</dbReference>
<feature type="domain" description="AB hydrolase-1" evidence="1">
    <location>
        <begin position="45"/>
        <end position="262"/>
    </location>
</feature>
<dbReference type="InterPro" id="IPR029058">
    <property type="entry name" value="AB_hydrolase_fold"/>
</dbReference>